<dbReference type="OrthoDB" id="1668700at2759"/>
<dbReference type="InterPro" id="IPR026960">
    <property type="entry name" value="RVT-Znf"/>
</dbReference>
<dbReference type="EMBL" id="MNCJ02000316">
    <property type="protein sequence ID" value="KAF5820253.1"/>
    <property type="molecule type" value="Genomic_DNA"/>
</dbReference>
<evidence type="ECO:0000313" key="3">
    <source>
        <dbReference type="Proteomes" id="UP000215914"/>
    </source>
</evidence>
<dbReference type="AlphaFoldDB" id="A0A9K3P2U1"/>
<dbReference type="PANTHER" id="PTHR33116:SF78">
    <property type="entry name" value="OS12G0587133 PROTEIN"/>
    <property type="match status" value="1"/>
</dbReference>
<organism evidence="2 3">
    <name type="scientific">Helianthus annuus</name>
    <name type="common">Common sunflower</name>
    <dbReference type="NCBI Taxonomy" id="4232"/>
    <lineage>
        <taxon>Eukaryota</taxon>
        <taxon>Viridiplantae</taxon>
        <taxon>Streptophyta</taxon>
        <taxon>Embryophyta</taxon>
        <taxon>Tracheophyta</taxon>
        <taxon>Spermatophyta</taxon>
        <taxon>Magnoliopsida</taxon>
        <taxon>eudicotyledons</taxon>
        <taxon>Gunneridae</taxon>
        <taxon>Pentapetalae</taxon>
        <taxon>asterids</taxon>
        <taxon>campanulids</taxon>
        <taxon>Asterales</taxon>
        <taxon>Asteraceae</taxon>
        <taxon>Asteroideae</taxon>
        <taxon>Heliantheae alliance</taxon>
        <taxon>Heliantheae</taxon>
        <taxon>Helianthus</taxon>
    </lineage>
</organism>
<proteinExistence type="predicted"/>
<sequence>MATPKLNLLIWRAFNEKLPTAKALRRRGVQIASEVCKVCGLSSESAKHVFVHCPFARLVWIQIWLWLKIPTRNHMESLKERMLDRRDWSRKKAKVIFAIYLSTTWNLWKNRNNKVFNSATTEVNKLLEEIKEETFDWISRRSKLQGVTWHEWRSFSVLDV</sequence>
<accession>A0A9K3P2U1</accession>
<dbReference type="Proteomes" id="UP000215914">
    <property type="component" value="Unassembled WGS sequence"/>
</dbReference>
<dbReference type="GO" id="GO:0003964">
    <property type="term" value="F:RNA-directed DNA polymerase activity"/>
    <property type="evidence" value="ECO:0007669"/>
    <property type="project" value="UniProtKB-KW"/>
</dbReference>
<gene>
    <name evidence="2" type="ORF">HanXRQr2_Chr01g0000141</name>
</gene>
<keyword evidence="2" id="KW-0548">Nucleotidyltransferase</keyword>
<reference evidence="2" key="1">
    <citation type="journal article" date="2017" name="Nature">
        <title>The sunflower genome provides insights into oil metabolism, flowering and Asterid evolution.</title>
        <authorList>
            <person name="Badouin H."/>
            <person name="Gouzy J."/>
            <person name="Grassa C.J."/>
            <person name="Murat F."/>
            <person name="Staton S.E."/>
            <person name="Cottret L."/>
            <person name="Lelandais-Briere C."/>
            <person name="Owens G.L."/>
            <person name="Carrere S."/>
            <person name="Mayjonade B."/>
            <person name="Legrand L."/>
            <person name="Gill N."/>
            <person name="Kane N.C."/>
            <person name="Bowers J.E."/>
            <person name="Hubner S."/>
            <person name="Bellec A."/>
            <person name="Berard A."/>
            <person name="Berges H."/>
            <person name="Blanchet N."/>
            <person name="Boniface M.C."/>
            <person name="Brunel D."/>
            <person name="Catrice O."/>
            <person name="Chaidir N."/>
            <person name="Claudel C."/>
            <person name="Donnadieu C."/>
            <person name="Faraut T."/>
            <person name="Fievet G."/>
            <person name="Helmstetter N."/>
            <person name="King M."/>
            <person name="Knapp S.J."/>
            <person name="Lai Z."/>
            <person name="Le Paslier M.C."/>
            <person name="Lippi Y."/>
            <person name="Lorenzon L."/>
            <person name="Mandel J.R."/>
            <person name="Marage G."/>
            <person name="Marchand G."/>
            <person name="Marquand E."/>
            <person name="Bret-Mestries E."/>
            <person name="Morien E."/>
            <person name="Nambeesan S."/>
            <person name="Nguyen T."/>
            <person name="Pegot-Espagnet P."/>
            <person name="Pouilly N."/>
            <person name="Raftis F."/>
            <person name="Sallet E."/>
            <person name="Schiex T."/>
            <person name="Thomas J."/>
            <person name="Vandecasteele C."/>
            <person name="Vares D."/>
            <person name="Vear F."/>
            <person name="Vautrin S."/>
            <person name="Crespi M."/>
            <person name="Mangin B."/>
            <person name="Burke J.M."/>
            <person name="Salse J."/>
            <person name="Munos S."/>
            <person name="Vincourt P."/>
            <person name="Rieseberg L.H."/>
            <person name="Langlade N.B."/>
        </authorList>
    </citation>
    <scope>NUCLEOTIDE SEQUENCE</scope>
    <source>
        <tissue evidence="2">Leaves</tissue>
    </source>
</reference>
<dbReference type="Gramene" id="mRNA:HanXRQr2_Chr01g0000141">
    <property type="protein sequence ID" value="CDS:HanXRQr2_Chr01g0000141.1"/>
    <property type="gene ID" value="HanXRQr2_Chr01g0000141"/>
</dbReference>
<dbReference type="Pfam" id="PF13966">
    <property type="entry name" value="zf-RVT"/>
    <property type="match status" value="1"/>
</dbReference>
<dbReference type="PANTHER" id="PTHR33116">
    <property type="entry name" value="REVERSE TRANSCRIPTASE ZINC-BINDING DOMAIN-CONTAINING PROTEIN-RELATED-RELATED"/>
    <property type="match status" value="1"/>
</dbReference>
<feature type="domain" description="Reverse transcriptase zinc-binding" evidence="1">
    <location>
        <begin position="2"/>
        <end position="60"/>
    </location>
</feature>
<keyword evidence="2" id="KW-0695">RNA-directed DNA polymerase</keyword>
<protein>
    <submittedName>
        <fullName evidence="2">Reverse transcriptase zinc-binding domain-containing protein</fullName>
    </submittedName>
</protein>
<name>A0A9K3P2U1_HELAN</name>
<evidence type="ECO:0000313" key="2">
    <source>
        <dbReference type="EMBL" id="KAF5820253.1"/>
    </source>
</evidence>
<reference evidence="2" key="2">
    <citation type="submission" date="2020-06" db="EMBL/GenBank/DDBJ databases">
        <title>Helianthus annuus Genome sequencing and assembly Release 2.</title>
        <authorList>
            <person name="Gouzy J."/>
            <person name="Langlade N."/>
            <person name="Munos S."/>
        </authorList>
    </citation>
    <scope>NUCLEOTIDE SEQUENCE</scope>
    <source>
        <tissue evidence="2">Leaves</tissue>
    </source>
</reference>
<keyword evidence="3" id="KW-1185">Reference proteome</keyword>
<comment type="caution">
    <text evidence="2">The sequence shown here is derived from an EMBL/GenBank/DDBJ whole genome shotgun (WGS) entry which is preliminary data.</text>
</comment>
<evidence type="ECO:0000259" key="1">
    <source>
        <dbReference type="Pfam" id="PF13966"/>
    </source>
</evidence>
<keyword evidence="2" id="KW-0808">Transferase</keyword>